<dbReference type="Pfam" id="PF06693">
    <property type="entry name" value="DUF1190"/>
    <property type="match status" value="1"/>
</dbReference>
<evidence type="ECO:0000313" key="4">
    <source>
        <dbReference type="Proteomes" id="UP000609121"/>
    </source>
</evidence>
<evidence type="ECO:0000313" key="3">
    <source>
        <dbReference type="EMBL" id="MBE3637564.1"/>
    </source>
</evidence>
<protein>
    <submittedName>
        <fullName evidence="3">DUF1190 domain-containing protein</fullName>
    </submittedName>
</protein>
<dbReference type="AlphaFoldDB" id="A0A8J6YWJ3"/>
<dbReference type="InterPro" id="IPR009576">
    <property type="entry name" value="Biofilm_formation_YgiB"/>
</dbReference>
<evidence type="ECO:0000256" key="1">
    <source>
        <dbReference type="SAM" id="MobiDB-lite"/>
    </source>
</evidence>
<organism evidence="3 4">
    <name type="scientific">Mangrovicoccus algicola</name>
    <dbReference type="NCBI Taxonomy" id="2771008"/>
    <lineage>
        <taxon>Bacteria</taxon>
        <taxon>Pseudomonadati</taxon>
        <taxon>Pseudomonadota</taxon>
        <taxon>Alphaproteobacteria</taxon>
        <taxon>Rhodobacterales</taxon>
        <taxon>Paracoccaceae</taxon>
        <taxon>Mangrovicoccus</taxon>
    </lineage>
</organism>
<feature type="chain" id="PRO_5035157192" evidence="2">
    <location>
        <begin position="26"/>
        <end position="197"/>
    </location>
</feature>
<feature type="compositionally biased region" description="Polar residues" evidence="1">
    <location>
        <begin position="143"/>
        <end position="152"/>
    </location>
</feature>
<keyword evidence="2" id="KW-0732">Signal</keyword>
<gene>
    <name evidence="3" type="ORF">ICN82_05015</name>
</gene>
<reference evidence="3" key="1">
    <citation type="submission" date="2020-09" db="EMBL/GenBank/DDBJ databases">
        <title>A novel bacterium of genus Mangrovicoccus, isolated from South China Sea.</title>
        <authorList>
            <person name="Huang H."/>
            <person name="Mo K."/>
            <person name="Hu Y."/>
        </authorList>
    </citation>
    <scope>NUCLEOTIDE SEQUENCE</scope>
    <source>
        <strain evidence="3">HB182678</strain>
    </source>
</reference>
<dbReference type="EMBL" id="JACVXA010000010">
    <property type="protein sequence ID" value="MBE3637564.1"/>
    <property type="molecule type" value="Genomic_DNA"/>
</dbReference>
<feature type="signal peptide" evidence="2">
    <location>
        <begin position="1"/>
        <end position="25"/>
    </location>
</feature>
<accession>A0A8J6YWJ3</accession>
<feature type="region of interest" description="Disordered" evidence="1">
    <location>
        <begin position="143"/>
        <end position="197"/>
    </location>
</feature>
<sequence length="197" mass="20263">MPPRRRKRSARVAVMVLGAGAFALAGCREEQVEAQAFPDLAACEAAAGSDPALTIEACRTSFEEAQALNVESAPRYDSLEVCEELHGDGACGSEAQATQGGSGSIWMPLLAGYLIGNMMGGRSGYAGAQPLYRTNDGKFTNAAGSSTFSSNRGAARMDASQFVRPSPTVNKPPMSRASALSRGGFGATGSSRAAFGG</sequence>
<keyword evidence="4" id="KW-1185">Reference proteome</keyword>
<dbReference type="Proteomes" id="UP000609121">
    <property type="component" value="Unassembled WGS sequence"/>
</dbReference>
<comment type="caution">
    <text evidence="3">The sequence shown here is derived from an EMBL/GenBank/DDBJ whole genome shotgun (WGS) entry which is preliminary data.</text>
</comment>
<proteinExistence type="predicted"/>
<name>A0A8J6YWJ3_9RHOB</name>
<dbReference type="PROSITE" id="PS51257">
    <property type="entry name" value="PROKAR_LIPOPROTEIN"/>
    <property type="match status" value="1"/>
</dbReference>
<evidence type="ECO:0000256" key="2">
    <source>
        <dbReference type="SAM" id="SignalP"/>
    </source>
</evidence>